<evidence type="ECO:0000256" key="1">
    <source>
        <dbReference type="NCBIfam" id="TIGR03369"/>
    </source>
</evidence>
<dbReference type="NCBIfam" id="TIGR03369">
    <property type="entry name" value="cellulose_bcsE"/>
    <property type="match status" value="1"/>
</dbReference>
<feature type="compositionally biased region" description="Low complexity" evidence="2">
    <location>
        <begin position="609"/>
        <end position="629"/>
    </location>
</feature>
<sequence>MSNDSNRPDGASRASPSRSAPDVLTALSSFVRARTARGRRPTGRLAVDALPVDLATLMPGALYAVHVAPRSPECDALIWASARAANTRHVTVVLARERAQAAARLRELGFSGTTAAGWPRRLNVLAMTDDGAADDTQPLALARLFGGLRALKRFGFRSNALYLVEGAERWFTWGDPAALAREGRLLANWCEARGITMVLLLGPHAGASETGIDESFGLDDAVASAGHGELNGACSGVARIRRTHGELLWQVDFWRTGTALMTGDVRPLRFTDDGRLTVAPHEQPSDTHHAVRIAYDEQRVVVSRAVVGDEPWVPREWEVLDDRDAVVAACEVARGATVVLAHRDGSQLEALCAAVHLLRRRCGRALKIAVVERGEVLRHQYELLMLSLGANLVIGRDVPFSRIESLLQSLQGQLYTRPLMSDYRTALAASLAEAATGYLSVGAFCAHANGAFARGAMLRLPHVLVKLTLPPTLAHVDALAQCQPRRAGDVFTADAAHLYVFLFACRLADAEAALARILNGPATHIATEVAYLANEDIAAELKALEASNRRSSAADYSDLFTTRAPASPERATASEAEPEPESVRRARGELHALEQVLQAEASRTAQGDAPSPAARRAVPARMPLAASRR</sequence>
<comment type="caution">
    <text evidence="3">The sequence shown here is derived from an EMBL/GenBank/DDBJ whole genome shotgun (WGS) entry which is preliminary data.</text>
</comment>
<name>A0A158C0X6_9BURK</name>
<proteinExistence type="predicted"/>
<feature type="compositionally biased region" description="Basic and acidic residues" evidence="2">
    <location>
        <begin position="581"/>
        <end position="592"/>
    </location>
</feature>
<organism evidence="3 4">
    <name type="scientific">Caballeronia calidae</name>
    <dbReference type="NCBI Taxonomy" id="1777139"/>
    <lineage>
        <taxon>Bacteria</taxon>
        <taxon>Pseudomonadati</taxon>
        <taxon>Pseudomonadota</taxon>
        <taxon>Betaproteobacteria</taxon>
        <taxon>Burkholderiales</taxon>
        <taxon>Burkholderiaceae</taxon>
        <taxon>Caballeronia</taxon>
    </lineage>
</organism>
<evidence type="ECO:0000313" key="3">
    <source>
        <dbReference type="EMBL" id="SAK75177.1"/>
    </source>
</evidence>
<dbReference type="InterPro" id="IPR017745">
    <property type="entry name" value="BcsE"/>
</dbReference>
<gene>
    <name evidence="3" type="ORF">AWB78_03264</name>
</gene>
<keyword evidence="4" id="KW-1185">Reference proteome</keyword>
<dbReference type="Proteomes" id="UP000071859">
    <property type="component" value="Unassembled WGS sequence"/>
</dbReference>
<dbReference type="GO" id="GO:0035438">
    <property type="term" value="F:cyclic-di-GMP binding"/>
    <property type="evidence" value="ECO:0007669"/>
    <property type="project" value="InterPro"/>
</dbReference>
<feature type="compositionally biased region" description="Low complexity" evidence="2">
    <location>
        <begin position="561"/>
        <end position="575"/>
    </location>
</feature>
<reference evidence="3" key="1">
    <citation type="submission" date="2016-01" db="EMBL/GenBank/DDBJ databases">
        <authorList>
            <person name="Peeters C."/>
        </authorList>
    </citation>
    <scope>NUCLEOTIDE SEQUENCE</scope>
    <source>
        <strain evidence="3">LMG 29321</strain>
    </source>
</reference>
<evidence type="ECO:0000256" key="2">
    <source>
        <dbReference type="SAM" id="MobiDB-lite"/>
    </source>
</evidence>
<feature type="compositionally biased region" description="Low complexity" evidence="2">
    <location>
        <begin position="8"/>
        <end position="20"/>
    </location>
</feature>
<dbReference type="Pfam" id="PF10995">
    <property type="entry name" value="CBP_BcsE"/>
    <property type="match status" value="1"/>
</dbReference>
<dbReference type="EMBL" id="FCOX02000015">
    <property type="protein sequence ID" value="SAK75177.1"/>
    <property type="molecule type" value="Genomic_DNA"/>
</dbReference>
<feature type="region of interest" description="Disordered" evidence="2">
    <location>
        <begin position="555"/>
        <end position="629"/>
    </location>
</feature>
<feature type="region of interest" description="Disordered" evidence="2">
    <location>
        <begin position="1"/>
        <end position="20"/>
    </location>
</feature>
<evidence type="ECO:0000313" key="4">
    <source>
        <dbReference type="Proteomes" id="UP000071859"/>
    </source>
</evidence>
<dbReference type="AlphaFoldDB" id="A0A158C0X6"/>
<accession>A0A158C0X6</accession>
<dbReference type="RefSeq" id="WP_062605861.1">
    <property type="nucleotide sequence ID" value="NZ_FCOX02000015.1"/>
</dbReference>
<protein>
    <recommendedName>
        <fullName evidence="1">Cellulose biosynthesis protein BcsE</fullName>
    </recommendedName>
</protein>